<accession>A0A2P2QIW5</accession>
<sequence length="21" mass="2353">MAACCRVYIHECLSSSYCSLI</sequence>
<reference evidence="1" key="1">
    <citation type="submission" date="2018-02" db="EMBL/GenBank/DDBJ databases">
        <title>Rhizophora mucronata_Transcriptome.</title>
        <authorList>
            <person name="Meera S.P."/>
            <person name="Sreeshan A."/>
            <person name="Augustine A."/>
        </authorList>
    </citation>
    <scope>NUCLEOTIDE SEQUENCE</scope>
    <source>
        <tissue evidence="1">Leaf</tissue>
    </source>
</reference>
<organism evidence="1">
    <name type="scientific">Rhizophora mucronata</name>
    <name type="common">Asiatic mangrove</name>
    <dbReference type="NCBI Taxonomy" id="61149"/>
    <lineage>
        <taxon>Eukaryota</taxon>
        <taxon>Viridiplantae</taxon>
        <taxon>Streptophyta</taxon>
        <taxon>Embryophyta</taxon>
        <taxon>Tracheophyta</taxon>
        <taxon>Spermatophyta</taxon>
        <taxon>Magnoliopsida</taxon>
        <taxon>eudicotyledons</taxon>
        <taxon>Gunneridae</taxon>
        <taxon>Pentapetalae</taxon>
        <taxon>rosids</taxon>
        <taxon>fabids</taxon>
        <taxon>Malpighiales</taxon>
        <taxon>Rhizophoraceae</taxon>
        <taxon>Rhizophora</taxon>
    </lineage>
</organism>
<proteinExistence type="predicted"/>
<protein>
    <submittedName>
        <fullName evidence="1">Uncharacterized protein</fullName>
    </submittedName>
</protein>
<dbReference type="EMBL" id="GGEC01086422">
    <property type="protein sequence ID" value="MBX66906.1"/>
    <property type="molecule type" value="Transcribed_RNA"/>
</dbReference>
<dbReference type="AlphaFoldDB" id="A0A2P2QIW5"/>
<evidence type="ECO:0000313" key="1">
    <source>
        <dbReference type="EMBL" id="MBX66906.1"/>
    </source>
</evidence>
<name>A0A2P2QIW5_RHIMU</name>